<proteinExistence type="predicted"/>
<protein>
    <submittedName>
        <fullName evidence="2">Uncharacterized protein</fullName>
    </submittedName>
</protein>
<evidence type="ECO:0000313" key="2">
    <source>
        <dbReference type="EMBL" id="AXK42369.1"/>
    </source>
</evidence>
<evidence type="ECO:0000313" key="3">
    <source>
        <dbReference type="Proteomes" id="UP000254508"/>
    </source>
</evidence>
<organism evidence="2 3">
    <name type="scientific">Erythrobacter aureus</name>
    <dbReference type="NCBI Taxonomy" id="2182384"/>
    <lineage>
        <taxon>Bacteria</taxon>
        <taxon>Pseudomonadati</taxon>
        <taxon>Pseudomonadota</taxon>
        <taxon>Alphaproteobacteria</taxon>
        <taxon>Sphingomonadales</taxon>
        <taxon>Erythrobacteraceae</taxon>
        <taxon>Erythrobacter/Porphyrobacter group</taxon>
        <taxon>Erythrobacter</taxon>
    </lineage>
</organism>
<feature type="compositionally biased region" description="Polar residues" evidence="1">
    <location>
        <begin position="61"/>
        <end position="87"/>
    </location>
</feature>
<dbReference type="OrthoDB" id="2664633at2"/>
<feature type="compositionally biased region" description="Basic and acidic residues" evidence="1">
    <location>
        <begin position="29"/>
        <end position="40"/>
    </location>
</feature>
<accession>A0A345YEL7</accession>
<reference evidence="3" key="1">
    <citation type="submission" date="2018-07" db="EMBL/GenBank/DDBJ databases">
        <title>Genome sequence of Erythrobacter strain YH-07, an antagonistic bacterium isolated from Yellow Sea.</title>
        <authorList>
            <person name="Tang T."/>
            <person name="Liu Q."/>
            <person name="Sun X."/>
        </authorList>
    </citation>
    <scope>NUCLEOTIDE SEQUENCE [LARGE SCALE GENOMIC DNA]</scope>
    <source>
        <strain evidence="3">YH-07</strain>
    </source>
</reference>
<sequence>MKVSRSASPESARHLEESGATGRTLTVDRAGRDQRRRDNMRGTQTRSGTDRDESPPAVFRESQNASVRNIPSSDNRSSGAQIGNQIRNVPDGGRCRIEICD</sequence>
<dbReference type="EMBL" id="CP031357">
    <property type="protein sequence ID" value="AXK42369.1"/>
    <property type="molecule type" value="Genomic_DNA"/>
</dbReference>
<keyword evidence="3" id="KW-1185">Reference proteome</keyword>
<dbReference type="AlphaFoldDB" id="A0A345YEL7"/>
<dbReference type="KEGG" id="err:DVR09_08500"/>
<dbReference type="Proteomes" id="UP000254508">
    <property type="component" value="Chromosome"/>
</dbReference>
<name>A0A345YEL7_9SPHN</name>
<gene>
    <name evidence="2" type="ORF">DVR09_08500</name>
</gene>
<evidence type="ECO:0000256" key="1">
    <source>
        <dbReference type="SAM" id="MobiDB-lite"/>
    </source>
</evidence>
<feature type="region of interest" description="Disordered" evidence="1">
    <location>
        <begin position="1"/>
        <end position="92"/>
    </location>
</feature>